<evidence type="ECO:0000256" key="1">
    <source>
        <dbReference type="SAM" id="MobiDB-lite"/>
    </source>
</evidence>
<reference evidence="2" key="1">
    <citation type="submission" date="2023-06" db="EMBL/GenBank/DDBJ databases">
        <title>Genome-scale phylogeny and comparative genomics of the fungal order Sordariales.</title>
        <authorList>
            <consortium name="Lawrence Berkeley National Laboratory"/>
            <person name="Hensen N."/>
            <person name="Bonometti L."/>
            <person name="Westerberg I."/>
            <person name="Brannstrom I.O."/>
            <person name="Guillou S."/>
            <person name="Cros-Aarteil S."/>
            <person name="Calhoun S."/>
            <person name="Haridas S."/>
            <person name="Kuo A."/>
            <person name="Mondo S."/>
            <person name="Pangilinan J."/>
            <person name="Riley R."/>
            <person name="Labutti K."/>
            <person name="Andreopoulos B."/>
            <person name="Lipzen A."/>
            <person name="Chen C."/>
            <person name="Yanf M."/>
            <person name="Daum C."/>
            <person name="Ng V."/>
            <person name="Clum A."/>
            <person name="Steindorff A."/>
            <person name="Ohm R."/>
            <person name="Martin F."/>
            <person name="Silar P."/>
            <person name="Natvig D."/>
            <person name="Lalanne C."/>
            <person name="Gautier V."/>
            <person name="Ament-Velasquez S.L."/>
            <person name="Kruys A."/>
            <person name="Hutchinson M.I."/>
            <person name="Powell A.J."/>
            <person name="Barry K."/>
            <person name="Miller A.N."/>
            <person name="Grigoriev I.V."/>
            <person name="Debuchy R."/>
            <person name="Gladieux P."/>
            <person name="Thoren M.H."/>
            <person name="Johannesson H."/>
        </authorList>
    </citation>
    <scope>NUCLEOTIDE SEQUENCE</scope>
    <source>
        <strain evidence="2">SMH4607-1</strain>
    </source>
</reference>
<protein>
    <submittedName>
        <fullName evidence="2">Uncharacterized protein</fullName>
    </submittedName>
</protein>
<organism evidence="2 3">
    <name type="scientific">Lasiosphaeris hirsuta</name>
    <dbReference type="NCBI Taxonomy" id="260670"/>
    <lineage>
        <taxon>Eukaryota</taxon>
        <taxon>Fungi</taxon>
        <taxon>Dikarya</taxon>
        <taxon>Ascomycota</taxon>
        <taxon>Pezizomycotina</taxon>
        <taxon>Sordariomycetes</taxon>
        <taxon>Sordariomycetidae</taxon>
        <taxon>Sordariales</taxon>
        <taxon>Lasiosphaeriaceae</taxon>
        <taxon>Lasiosphaeris</taxon>
    </lineage>
</organism>
<feature type="region of interest" description="Disordered" evidence="1">
    <location>
        <begin position="126"/>
        <end position="151"/>
    </location>
</feature>
<accession>A0AA40BAY9</accession>
<keyword evidence="3" id="KW-1185">Reference proteome</keyword>
<dbReference type="EMBL" id="JAUKUA010000001">
    <property type="protein sequence ID" value="KAK0730933.1"/>
    <property type="molecule type" value="Genomic_DNA"/>
</dbReference>
<name>A0AA40BAY9_9PEZI</name>
<sequence length="311" mass="34543">MDGRILTALTTALSNNNRSEAIHLFTEVARAMHERLYILERDPSAQDEFWQSVCDAGGMRWAADLGPEVIRQLMTTFLQRRLTSGDRRLSELTHVLDSLNDWLNPRRFLMIPLIYEDAGLAATLLPAPGQPGPADEPEAQGDWQEKPANNNQGGIDLSYGPRIYDAYPDAVEGHFYLVPSPVTEIANDNHPGAGAEIDFDILPPPAMEVASDNMQAAHNTHAASVRNLFLPTLLPDDYRSPSAFLPNEEGMREGEGDIGQAALTDADQVLARPEEWMPHEPCLQTLNDRGPVEDLWLFLDPRLAEDEDDLV</sequence>
<dbReference type="Proteomes" id="UP001172102">
    <property type="component" value="Unassembled WGS sequence"/>
</dbReference>
<comment type="caution">
    <text evidence="2">The sequence shown here is derived from an EMBL/GenBank/DDBJ whole genome shotgun (WGS) entry which is preliminary data.</text>
</comment>
<dbReference type="AlphaFoldDB" id="A0AA40BAY9"/>
<evidence type="ECO:0000313" key="3">
    <source>
        <dbReference type="Proteomes" id="UP001172102"/>
    </source>
</evidence>
<proteinExistence type="predicted"/>
<evidence type="ECO:0000313" key="2">
    <source>
        <dbReference type="EMBL" id="KAK0730933.1"/>
    </source>
</evidence>
<gene>
    <name evidence="2" type="ORF">B0H67DRAFT_639377</name>
</gene>